<dbReference type="AlphaFoldDB" id="A0A4V1WQT6"/>
<feature type="domain" description="C2H2-domain containing protein second zinc finger" evidence="2">
    <location>
        <begin position="92"/>
        <end position="124"/>
    </location>
</feature>
<evidence type="ECO:0000256" key="1">
    <source>
        <dbReference type="SAM" id="MobiDB-lite"/>
    </source>
</evidence>
<dbReference type="EMBL" id="PDXD01000031">
    <property type="protein sequence ID" value="RYN71557.1"/>
    <property type="molecule type" value="Genomic_DNA"/>
</dbReference>
<protein>
    <recommendedName>
        <fullName evidence="2">C2H2-domain containing protein second zinc finger domain-containing protein</fullName>
    </recommendedName>
</protein>
<comment type="caution">
    <text evidence="3">The sequence shown here is derived from an EMBL/GenBank/DDBJ whole genome shotgun (WGS) entry which is preliminary data.</text>
</comment>
<organism evidence="3 4">
    <name type="scientific">Alternaria alternata</name>
    <name type="common">Alternaria rot fungus</name>
    <name type="synonym">Torula alternata</name>
    <dbReference type="NCBI Taxonomy" id="5599"/>
    <lineage>
        <taxon>Eukaryota</taxon>
        <taxon>Fungi</taxon>
        <taxon>Dikarya</taxon>
        <taxon>Ascomycota</taxon>
        <taxon>Pezizomycotina</taxon>
        <taxon>Dothideomycetes</taxon>
        <taxon>Pleosporomycetidae</taxon>
        <taxon>Pleosporales</taxon>
        <taxon>Pleosporineae</taxon>
        <taxon>Pleosporaceae</taxon>
        <taxon>Alternaria</taxon>
        <taxon>Alternaria sect. Alternaria</taxon>
        <taxon>Alternaria alternata complex</taxon>
    </lineage>
</organism>
<dbReference type="Gene3D" id="3.30.160.60">
    <property type="entry name" value="Classic Zinc Finger"/>
    <property type="match status" value="1"/>
</dbReference>
<feature type="compositionally biased region" description="Polar residues" evidence="1">
    <location>
        <begin position="1"/>
        <end position="15"/>
    </location>
</feature>
<feature type="compositionally biased region" description="Polar residues" evidence="1">
    <location>
        <begin position="32"/>
        <end position="42"/>
    </location>
</feature>
<sequence>MPSLSEQHVPNQTQFRPPRTVTSKRRAESHNPPETTDSQNPQERVPIGVIYSNGGPGDQFVCSDPTCSGITFNRVPDLKRHHSSLHDRGKQFWCPVDDCSRSKNGNGKPFPRKDKMSDHLEAVHFDRINS</sequence>
<evidence type="ECO:0000313" key="3">
    <source>
        <dbReference type="EMBL" id="RYN71557.1"/>
    </source>
</evidence>
<dbReference type="Pfam" id="PF26176">
    <property type="entry name" value="zf_C2H2_17_2"/>
    <property type="match status" value="1"/>
</dbReference>
<name>A0A4V1WQT6_ALTAL</name>
<proteinExistence type="predicted"/>
<dbReference type="InterPro" id="IPR059095">
    <property type="entry name" value="Znf_C2H2_17_2nd"/>
</dbReference>
<dbReference type="Proteomes" id="UP000291422">
    <property type="component" value="Unassembled WGS sequence"/>
</dbReference>
<evidence type="ECO:0000259" key="2">
    <source>
        <dbReference type="Pfam" id="PF26176"/>
    </source>
</evidence>
<gene>
    <name evidence="3" type="ORF">AA0117_g9434</name>
</gene>
<feature type="region of interest" description="Disordered" evidence="1">
    <location>
        <begin position="1"/>
        <end position="52"/>
    </location>
</feature>
<evidence type="ECO:0000313" key="4">
    <source>
        <dbReference type="Proteomes" id="UP000291422"/>
    </source>
</evidence>
<reference evidence="4" key="1">
    <citation type="journal article" date="2019" name="bioRxiv">
        <title>Genomics, evolutionary history and diagnostics of the Alternaria alternata species group including apple and Asian pear pathotypes.</title>
        <authorList>
            <person name="Armitage A.D."/>
            <person name="Cockerton H.M."/>
            <person name="Sreenivasaprasad S."/>
            <person name="Woodhall J.W."/>
            <person name="Lane C.R."/>
            <person name="Harrison R.J."/>
            <person name="Clarkson J.P."/>
        </authorList>
    </citation>
    <scope>NUCLEOTIDE SEQUENCE [LARGE SCALE GENOMIC DNA]</scope>
    <source>
        <strain evidence="4">FERA 1177</strain>
    </source>
</reference>
<accession>A0A4V1WQT6</accession>